<evidence type="ECO:0000313" key="3">
    <source>
        <dbReference type="Proteomes" id="UP000277094"/>
    </source>
</evidence>
<evidence type="ECO:0000313" key="2">
    <source>
        <dbReference type="EMBL" id="RNL79278.1"/>
    </source>
</evidence>
<proteinExistence type="predicted"/>
<gene>
    <name evidence="2" type="ORF">EFL95_09735</name>
</gene>
<dbReference type="AlphaFoldDB" id="A0A3N0DUK2"/>
<dbReference type="OrthoDB" id="5169996at2"/>
<feature type="transmembrane region" description="Helical" evidence="1">
    <location>
        <begin position="343"/>
        <end position="361"/>
    </location>
</feature>
<keyword evidence="1" id="KW-0812">Transmembrane</keyword>
<keyword evidence="1" id="KW-1133">Transmembrane helix</keyword>
<protein>
    <recommendedName>
        <fullName evidence="4">SteA-like C-terminal domain-containing protein</fullName>
    </recommendedName>
</protein>
<dbReference type="Proteomes" id="UP000277094">
    <property type="component" value="Unassembled WGS sequence"/>
</dbReference>
<accession>A0A3N0DUK2</accession>
<dbReference type="InterPro" id="IPR047795">
    <property type="entry name" value="Put_SteA-like"/>
</dbReference>
<evidence type="ECO:0000256" key="1">
    <source>
        <dbReference type="SAM" id="Phobius"/>
    </source>
</evidence>
<reference evidence="2 3" key="1">
    <citation type="submission" date="2018-11" db="EMBL/GenBank/DDBJ databases">
        <authorList>
            <person name="Li F."/>
        </authorList>
    </citation>
    <scope>NUCLEOTIDE SEQUENCE [LARGE SCALE GENOMIC DNA]</scope>
    <source>
        <strain evidence="2 3">KIS18-7</strain>
    </source>
</reference>
<keyword evidence="1" id="KW-0472">Membrane</keyword>
<keyword evidence="3" id="KW-1185">Reference proteome</keyword>
<dbReference type="RefSeq" id="WP_123233780.1">
    <property type="nucleotide sequence ID" value="NZ_RJSG01000002.1"/>
</dbReference>
<name>A0A3N0DUK2_9ACTN</name>
<sequence>MSFPKRRPALDPNNPERDLVVRAHRNLGTLLARLEEGDLAVIDRRDLDASLAQALLARRPAAVLNASEFISGRFANQGPRMLAAGGVTLLEGNRDQVLGLRDGQRVRRQGTSLFDGAVLAADVREVGSDEIEQRMDAARVGLASQLDTFAHTASEFLRREEGLLLHGTGAPELRTDLDGRLVLVVGPAATVGELKSLGTFVREQKPVIIAVDRGAEVARARRLRPDVLVLTGDGAIEDKALARCREVVLNGSGDAVRRRLEKLNLPTHTMQTSAAGADVGLLLAELGGARLVVPVGTPATLEDFIDRSRSDQASAVMARLRVGSRLVEAGAVPLLYTGKVRRWHLALVLLAAAAVVAYATAVTPIGNDWWHDLHQHLPGVLGG</sequence>
<dbReference type="NCBIfam" id="NF040608">
    <property type="entry name" value="division_SteA"/>
    <property type="match status" value="1"/>
</dbReference>
<comment type="caution">
    <text evidence="2">The sequence shown here is derived from an EMBL/GenBank/DDBJ whole genome shotgun (WGS) entry which is preliminary data.</text>
</comment>
<evidence type="ECO:0008006" key="4">
    <source>
        <dbReference type="Google" id="ProtNLM"/>
    </source>
</evidence>
<dbReference type="EMBL" id="RJSG01000002">
    <property type="protein sequence ID" value="RNL79278.1"/>
    <property type="molecule type" value="Genomic_DNA"/>
</dbReference>
<organism evidence="2 3">
    <name type="scientific">Nocardioides marmorisolisilvae</name>
    <dbReference type="NCBI Taxonomy" id="1542737"/>
    <lineage>
        <taxon>Bacteria</taxon>
        <taxon>Bacillati</taxon>
        <taxon>Actinomycetota</taxon>
        <taxon>Actinomycetes</taxon>
        <taxon>Propionibacteriales</taxon>
        <taxon>Nocardioidaceae</taxon>
        <taxon>Nocardioides</taxon>
    </lineage>
</organism>